<keyword evidence="4" id="KW-0664">Pyridoxine biosynthesis</keyword>
<keyword evidence="1" id="KW-0963">Cytoplasm</keyword>
<sequence>MKIVVDENISFGKEAFENFGEVELIHGRKIANKNLVNADALVVRSITHVNENLLANTKVKFIGTATIGTDHIDKNYLSRNNIRFAYAPGCNSFAVTEYVYSAITYLSNKYGFDIDKMSIGIIGYGNIGTKVASVADALGIKTVINDPPLQRDSNENKFLSLEETLKCDIVTFHVPLNLEGADKTVHLLNEDNISLIKENAILINASRGPVVDNNTLKNRLKKGKNVFAVLDVWEKEPDYDLELMELVEIGTPHIAGYSYEGKVNGTTMIYEQLCKFLNVKPNWKPKLPKVEDNLINLEEKKKNIEILTEIFKKSYRIKNDDILMREASNLPRDEKIPHFDSLRKNYSLRRELINYTAQINSHSQINKNLLSSFRLNIIEK</sequence>
<dbReference type="InterPro" id="IPR006139">
    <property type="entry name" value="D-isomer_2_OHA_DH_cat_dom"/>
</dbReference>
<dbReference type="Pfam" id="PF02826">
    <property type="entry name" value="2-Hacid_dh_C"/>
    <property type="match status" value="1"/>
</dbReference>
<dbReference type="PANTHER" id="PTHR10996">
    <property type="entry name" value="2-HYDROXYACID DEHYDROGENASE-RELATED"/>
    <property type="match status" value="1"/>
</dbReference>
<dbReference type="EMBL" id="UOGD01000393">
    <property type="protein sequence ID" value="VAX27736.1"/>
    <property type="molecule type" value="Genomic_DNA"/>
</dbReference>
<dbReference type="AlphaFoldDB" id="A0A3B1CB85"/>
<dbReference type="GO" id="GO:0005737">
    <property type="term" value="C:cytoplasm"/>
    <property type="evidence" value="ECO:0007669"/>
    <property type="project" value="InterPro"/>
</dbReference>
<dbReference type="GO" id="GO:0008615">
    <property type="term" value="P:pyridoxine biosynthetic process"/>
    <property type="evidence" value="ECO:0007669"/>
    <property type="project" value="UniProtKB-KW"/>
</dbReference>
<evidence type="ECO:0000259" key="7">
    <source>
        <dbReference type="Pfam" id="PF11890"/>
    </source>
</evidence>
<dbReference type="HAMAP" id="MF_01825">
    <property type="entry name" value="PdxB"/>
    <property type="match status" value="1"/>
</dbReference>
<dbReference type="InterPro" id="IPR036291">
    <property type="entry name" value="NAD(P)-bd_dom_sf"/>
</dbReference>
<dbReference type="InterPro" id="IPR024531">
    <property type="entry name" value="Erythronate-4-P_DHase_dimer"/>
</dbReference>
<dbReference type="CDD" id="cd12158">
    <property type="entry name" value="ErythrP_dh"/>
    <property type="match status" value="1"/>
</dbReference>
<dbReference type="InterPro" id="IPR020921">
    <property type="entry name" value="Erythronate-4-P_DHase"/>
</dbReference>
<dbReference type="SUPFAM" id="SSF52283">
    <property type="entry name" value="Formate/glycerate dehydrogenase catalytic domain-like"/>
    <property type="match status" value="1"/>
</dbReference>
<dbReference type="EC" id="1.1.1.290" evidence="8"/>
<gene>
    <name evidence="8" type="ORF">MNBD_IGNAVI01-2710</name>
</gene>
<feature type="domain" description="D-isomer specific 2-hydroxyacid dehydrogenase catalytic" evidence="5">
    <location>
        <begin position="14"/>
        <end position="279"/>
    </location>
</feature>
<protein>
    <submittedName>
        <fullName evidence="8">Erythronate-4-phosphate dehydrogenase</fullName>
        <ecNumber evidence="8">1.1.1.290</ecNumber>
    </submittedName>
</protein>
<reference evidence="8" key="1">
    <citation type="submission" date="2018-06" db="EMBL/GenBank/DDBJ databases">
        <authorList>
            <person name="Zhirakovskaya E."/>
        </authorList>
    </citation>
    <scope>NUCLEOTIDE SEQUENCE</scope>
</reference>
<dbReference type="InterPro" id="IPR050223">
    <property type="entry name" value="D-isomer_2-hydroxyacid_DH"/>
</dbReference>
<accession>A0A3B1CB85</accession>
<evidence type="ECO:0000256" key="2">
    <source>
        <dbReference type="ARBA" id="ARBA00023002"/>
    </source>
</evidence>
<dbReference type="PANTHER" id="PTHR10996:SF282">
    <property type="entry name" value="D-3-PHOSPHOGLYCERATE DEHYDROGENASE 1-RELATED"/>
    <property type="match status" value="1"/>
</dbReference>
<dbReference type="InterPro" id="IPR038251">
    <property type="entry name" value="PdxB_dimer_sf"/>
</dbReference>
<feature type="domain" description="D-isomer specific 2-hydroxyacid dehydrogenase NAD-binding" evidence="6">
    <location>
        <begin position="109"/>
        <end position="255"/>
    </location>
</feature>
<organism evidence="8">
    <name type="scientific">hydrothermal vent metagenome</name>
    <dbReference type="NCBI Taxonomy" id="652676"/>
    <lineage>
        <taxon>unclassified sequences</taxon>
        <taxon>metagenomes</taxon>
        <taxon>ecological metagenomes</taxon>
    </lineage>
</organism>
<evidence type="ECO:0000259" key="5">
    <source>
        <dbReference type="Pfam" id="PF00389"/>
    </source>
</evidence>
<keyword evidence="3" id="KW-0520">NAD</keyword>
<evidence type="ECO:0000259" key="6">
    <source>
        <dbReference type="Pfam" id="PF02826"/>
    </source>
</evidence>
<dbReference type="SUPFAM" id="SSF51735">
    <property type="entry name" value="NAD(P)-binding Rossmann-fold domains"/>
    <property type="match status" value="1"/>
</dbReference>
<keyword evidence="2 8" id="KW-0560">Oxidoreductase</keyword>
<dbReference type="Pfam" id="PF00389">
    <property type="entry name" value="2-Hacid_dh"/>
    <property type="match status" value="1"/>
</dbReference>
<evidence type="ECO:0000313" key="8">
    <source>
        <dbReference type="EMBL" id="VAX27736.1"/>
    </source>
</evidence>
<proteinExistence type="inferred from homology"/>
<evidence type="ECO:0000256" key="3">
    <source>
        <dbReference type="ARBA" id="ARBA00023027"/>
    </source>
</evidence>
<dbReference type="GO" id="GO:0033711">
    <property type="term" value="F:4-phosphoerythronate dehydrogenase activity"/>
    <property type="evidence" value="ECO:0007669"/>
    <property type="project" value="UniProtKB-EC"/>
</dbReference>
<dbReference type="Gene3D" id="3.30.1370.170">
    <property type="match status" value="1"/>
</dbReference>
<dbReference type="Gene3D" id="3.40.50.720">
    <property type="entry name" value="NAD(P)-binding Rossmann-like Domain"/>
    <property type="match status" value="2"/>
</dbReference>
<dbReference type="GO" id="GO:0046983">
    <property type="term" value="F:protein dimerization activity"/>
    <property type="evidence" value="ECO:0007669"/>
    <property type="project" value="InterPro"/>
</dbReference>
<dbReference type="Pfam" id="PF11890">
    <property type="entry name" value="DUF3410"/>
    <property type="match status" value="1"/>
</dbReference>
<feature type="domain" description="Erythronate-4-phosphate dehydrogenase dimerisation" evidence="7">
    <location>
        <begin position="287"/>
        <end position="366"/>
    </location>
</feature>
<dbReference type="GO" id="GO:0051287">
    <property type="term" value="F:NAD binding"/>
    <property type="evidence" value="ECO:0007669"/>
    <property type="project" value="InterPro"/>
</dbReference>
<evidence type="ECO:0000256" key="1">
    <source>
        <dbReference type="ARBA" id="ARBA00022490"/>
    </source>
</evidence>
<name>A0A3B1CB85_9ZZZZ</name>
<evidence type="ECO:0000256" key="4">
    <source>
        <dbReference type="ARBA" id="ARBA00023096"/>
    </source>
</evidence>
<dbReference type="InterPro" id="IPR006140">
    <property type="entry name" value="D-isomer_DH_NAD-bd"/>
</dbReference>